<dbReference type="Proteomes" id="UP000183200">
    <property type="component" value="Unassembled WGS sequence"/>
</dbReference>
<evidence type="ECO:0000256" key="2">
    <source>
        <dbReference type="SAM" id="Phobius"/>
    </source>
</evidence>
<evidence type="ECO:0000313" key="5">
    <source>
        <dbReference type="Proteomes" id="UP000183200"/>
    </source>
</evidence>
<dbReference type="Pfam" id="PF12679">
    <property type="entry name" value="ABC2_membrane_2"/>
    <property type="match status" value="1"/>
</dbReference>
<feature type="transmembrane region" description="Helical" evidence="2">
    <location>
        <begin position="223"/>
        <end position="245"/>
    </location>
</feature>
<feature type="region of interest" description="Disordered" evidence="1">
    <location>
        <begin position="654"/>
        <end position="694"/>
    </location>
</feature>
<organism evidence="4 5">
    <name type="scientific">Pedobacter steynii</name>
    <dbReference type="NCBI Taxonomy" id="430522"/>
    <lineage>
        <taxon>Bacteria</taxon>
        <taxon>Pseudomonadati</taxon>
        <taxon>Bacteroidota</taxon>
        <taxon>Sphingobacteriia</taxon>
        <taxon>Sphingobacteriales</taxon>
        <taxon>Sphingobacteriaceae</taxon>
        <taxon>Pedobacter</taxon>
    </lineage>
</organism>
<feature type="transmembrane region" description="Helical" evidence="2">
    <location>
        <begin position="149"/>
        <end position="168"/>
    </location>
</feature>
<dbReference type="OrthoDB" id="609779at2"/>
<proteinExistence type="predicted"/>
<reference evidence="5" key="1">
    <citation type="submission" date="2016-10" db="EMBL/GenBank/DDBJ databases">
        <authorList>
            <person name="Varghese N."/>
            <person name="Submissions S."/>
        </authorList>
    </citation>
    <scope>NUCLEOTIDE SEQUENCE [LARGE SCALE GENOMIC DNA]</scope>
    <source>
        <strain evidence="5">DSM 19110</strain>
    </source>
</reference>
<accession>A0A1G9PC12</accession>
<dbReference type="GO" id="GO:0005886">
    <property type="term" value="C:plasma membrane"/>
    <property type="evidence" value="ECO:0007669"/>
    <property type="project" value="UniProtKB-SubCell"/>
</dbReference>
<protein>
    <submittedName>
        <fullName evidence="4">ABC-2 type transport system permease protein</fullName>
    </submittedName>
</protein>
<keyword evidence="2" id="KW-0472">Membrane</keyword>
<evidence type="ECO:0000256" key="1">
    <source>
        <dbReference type="SAM" id="MobiDB-lite"/>
    </source>
</evidence>
<keyword evidence="2" id="KW-0812">Transmembrane</keyword>
<feature type="transmembrane region" description="Helical" evidence="2">
    <location>
        <begin position="180"/>
        <end position="203"/>
    </location>
</feature>
<name>A0A1G9PC12_9SPHI</name>
<sequence length="941" mass="104188">MKTIFKVAKTELLTLFYSPIAWFLLIVFLVQCGVIYFGRINNIAMMQELSGAVVTGNDRLTESIFLSRRGLFNTVMQNLYLYIPLLTMSLISRETSSGTIKLLYSSPISVREIILGKFISMMIYSLLLVGIIGIFVVSGMFHIQNPESGMLLSSLLGFYLLLCAYAAIGLFMSCLTTYQVVAAICTFIMIAALSYVGTLWQGVAFVRELTYFLAMNGRTQNMLMGLITTKDIIYFILIVYIFLGLSIYKLRDGMESKPAMLRAGRYFMVLASALLIGYISSIPALVGYYDMTNNQTRTLTPQVQKVLAKLGDEPLEVTAYNNLLSKNWFLGSPEAYNENIARWEQYMRFKSNIKLKTVLYYDSAGDNPMIKAMYPGKTIKEVAEQYAKNMDLDLKMLKSPAEMSKIMDLKPEQNRYVMQLKWKGKTTMLRVFEDPEVWPGETEVAAAIQRLQEAKLPNIAFVTGDLERDINKMGDRDYRALTNLSLYRNSFVNQGFDVCVISLETQDIPASVSTVVLADPRLSLRPNTMAKLQKYINNGGNLLIAGEPGKQAILNPLLQQFGVQLMNGTVIQRSAVDAPDLVIPDVSKFATTFSKTLAKRVAEGRKVYMPGAAGLSYRNDGQFTVRPLLMSTDTLTWNRMLPLGEDMTSSNVAITQSPDKAVSPKRRTSPNIAKERSAAATGTGQTGSLDAETQKRADALRAAMAAISAGPGTPEEKQQKMQELMAKVRKAAEARMTPEMKKKRDSIATAMTKIMNGPGTMEEKRLKVQEMVTKAQAAKPAAVTAVAPPVNSGNAKPVAQTVAVAALAPSVSVPEVDRSTAGTVAFSPKDGDTKGPFTTALSLTRNVNGKEQRIIVTGDADFLSNTELGRPRSANFLFNTAVFSWLNYSKFPIDTFRPDAEDKRINLSKDQVSGLRIIYIWILPGLIFAFGAILLIRRKRK</sequence>
<dbReference type="GO" id="GO:0140359">
    <property type="term" value="F:ABC-type transporter activity"/>
    <property type="evidence" value="ECO:0007669"/>
    <property type="project" value="InterPro"/>
</dbReference>
<evidence type="ECO:0000259" key="3">
    <source>
        <dbReference type="Pfam" id="PF09822"/>
    </source>
</evidence>
<dbReference type="Pfam" id="PF09822">
    <property type="entry name" value="ABC_transp_aux"/>
    <property type="match status" value="1"/>
</dbReference>
<evidence type="ECO:0000313" key="4">
    <source>
        <dbReference type="EMBL" id="SDL96083.1"/>
    </source>
</evidence>
<feature type="transmembrane region" description="Helical" evidence="2">
    <location>
        <begin position="20"/>
        <end position="38"/>
    </location>
</feature>
<feature type="transmembrane region" description="Helical" evidence="2">
    <location>
        <begin position="918"/>
        <end position="936"/>
    </location>
</feature>
<feature type="transmembrane region" description="Helical" evidence="2">
    <location>
        <begin position="266"/>
        <end position="289"/>
    </location>
</feature>
<dbReference type="EMBL" id="FNGY01000002">
    <property type="protein sequence ID" value="SDL96083.1"/>
    <property type="molecule type" value="Genomic_DNA"/>
</dbReference>
<dbReference type="PANTHER" id="PTHR37305">
    <property type="entry name" value="INTEGRAL MEMBRANE PROTEIN-RELATED"/>
    <property type="match status" value="1"/>
</dbReference>
<dbReference type="PANTHER" id="PTHR37305:SF1">
    <property type="entry name" value="MEMBRANE PROTEIN"/>
    <property type="match status" value="1"/>
</dbReference>
<dbReference type="RefSeq" id="WP_074605454.1">
    <property type="nucleotide sequence ID" value="NZ_FNGY01000002.1"/>
</dbReference>
<dbReference type="InterPro" id="IPR019196">
    <property type="entry name" value="ABC_transp_unknown"/>
</dbReference>
<dbReference type="AlphaFoldDB" id="A0A1G9PC12"/>
<keyword evidence="2" id="KW-1133">Transmembrane helix</keyword>
<gene>
    <name evidence="4" type="ORF">SAMN05421820_102604</name>
</gene>
<feature type="transmembrane region" description="Helical" evidence="2">
    <location>
        <begin position="121"/>
        <end position="143"/>
    </location>
</feature>
<keyword evidence="5" id="KW-1185">Reference proteome</keyword>
<feature type="domain" description="ABC-type uncharacterised transport system" evidence="3">
    <location>
        <begin position="457"/>
        <end position="576"/>
    </location>
</feature>